<evidence type="ECO:0000313" key="2">
    <source>
        <dbReference type="Proteomes" id="UP000008061"/>
    </source>
</evidence>
<keyword evidence="2" id="KW-1185">Reference proteome</keyword>
<proteinExistence type="predicted"/>
<gene>
    <name evidence="1" type="ORF">8014-B2_0019</name>
</gene>
<evidence type="ECO:0000313" key="1">
    <source>
        <dbReference type="EMBL" id="AFU63086.1"/>
    </source>
</evidence>
<accession>K4HZM7</accession>
<organism evidence="1 2">
    <name type="scientific">Lactobacillus phage ATCC 8014-B2</name>
    <dbReference type="NCBI Taxonomy" id="1225795"/>
    <lineage>
        <taxon>Viruses</taxon>
        <taxon>Duplodnaviria</taxon>
        <taxon>Heunggongvirae</taxon>
        <taxon>Uroviricota</taxon>
        <taxon>Caudoviricetes</taxon>
        <taxon>Tybeckvirinae</taxon>
        <taxon>Douglaswolinvirus</taxon>
        <taxon>Douglaswolinvirus B2</taxon>
    </lineage>
</organism>
<protein>
    <submittedName>
        <fullName evidence="1">Uncharacterized protein</fullName>
    </submittedName>
</protein>
<reference evidence="1 2" key="1">
    <citation type="journal article" date="2012" name="Appl. Environ. Microbiol.">
        <title>Characterization of Two Virulent Phages of Lactobacillus plantarum.</title>
        <authorList>
            <person name="Briggiler Marco M."/>
            <person name="Garneau J.E."/>
            <person name="Tremblay D."/>
            <person name="Quiberoni A."/>
            <person name="Moineau S."/>
        </authorList>
    </citation>
    <scope>NUCLEOTIDE SEQUENCE [LARGE SCALE GENOMIC DNA]</scope>
</reference>
<sequence>MAFFHHNPCHYNNRFIKSTSYHYIDVIHIMTALLGEIDNLLYTSLTLCIVMVEILSNYQPKIYDDTARAGFEPATI</sequence>
<dbReference type="EMBL" id="JX486088">
    <property type="protein sequence ID" value="AFU63086.1"/>
    <property type="molecule type" value="Genomic_DNA"/>
</dbReference>
<dbReference type="Proteomes" id="UP000008061">
    <property type="component" value="Segment"/>
</dbReference>
<name>K4HZM7_9CAUD</name>